<gene>
    <name evidence="2" type="ORF">ACFPIB_14795</name>
</gene>
<dbReference type="PANTHER" id="PTHR34853">
    <property type="match status" value="1"/>
</dbReference>
<evidence type="ECO:0000313" key="3">
    <source>
        <dbReference type="Proteomes" id="UP001596161"/>
    </source>
</evidence>
<dbReference type="PROSITE" id="PS51257">
    <property type="entry name" value="PROKAR_LIPOPROTEIN"/>
    <property type="match status" value="1"/>
</dbReference>
<dbReference type="InterPro" id="IPR005152">
    <property type="entry name" value="Lipase_secreted"/>
</dbReference>
<dbReference type="GO" id="GO:0016787">
    <property type="term" value="F:hydrolase activity"/>
    <property type="evidence" value="ECO:0007669"/>
    <property type="project" value="UniProtKB-KW"/>
</dbReference>
<dbReference type="EMBL" id="JBHSKT010000009">
    <property type="protein sequence ID" value="MFC5271884.1"/>
    <property type="molecule type" value="Genomic_DNA"/>
</dbReference>
<dbReference type="PIRSF" id="PIRSF029171">
    <property type="entry name" value="Esterase_LipA"/>
    <property type="match status" value="1"/>
</dbReference>
<dbReference type="Proteomes" id="UP001596161">
    <property type="component" value="Unassembled WGS sequence"/>
</dbReference>
<comment type="caution">
    <text evidence="2">The sequence shown here is derived from an EMBL/GenBank/DDBJ whole genome shotgun (WGS) entry which is preliminary data.</text>
</comment>
<evidence type="ECO:0000256" key="1">
    <source>
        <dbReference type="SAM" id="SignalP"/>
    </source>
</evidence>
<proteinExistence type="predicted"/>
<keyword evidence="3" id="KW-1185">Reference proteome</keyword>
<feature type="chain" id="PRO_5046045964" evidence="1">
    <location>
        <begin position="23"/>
        <end position="408"/>
    </location>
</feature>
<dbReference type="Gene3D" id="3.40.50.1820">
    <property type="entry name" value="alpha/beta hydrolase"/>
    <property type="match status" value="1"/>
</dbReference>
<name>A0ABW0EC40_9BACT</name>
<dbReference type="Gene3D" id="1.10.260.160">
    <property type="match status" value="1"/>
</dbReference>
<keyword evidence="1" id="KW-0732">Signal</keyword>
<keyword evidence="2" id="KW-0378">Hydrolase</keyword>
<dbReference type="InterPro" id="IPR029058">
    <property type="entry name" value="AB_hydrolase_fold"/>
</dbReference>
<accession>A0ABW0EC40</accession>
<sequence>MKRNFRSVLYTGVLLLSLFAGGACKKEAEAVTPGTEAIQNEKSNLVSFKFVGIIPVDAIRTLASKNGYPQFNNEFKYDITVFSVVYNTTYQGKETQASGLMVFPRNMETPPTILSAQHGTLFAHKDAPSNFPASFNGPELFASAGYATFIPDYLGYGASKQILHPYYNEQYSAATVRDIIRAGRFFCKDQDIPLGNKLFLAGYSEGGYVTLAAQKSLEANPLPGLTLAGVAAGAGGYDLTAMISNIASGQEYNHPSYLALLTQGYNTANGWNRPLNQIFKEPYASRIPGLLDGSKTGGQVNSELPKLPSQLFTDAFYNGLKTGTEKQFVTALAENSLTDWAPQAPTRLYHGTADDVVPYQNSEITYTKLKKNGAKQLDLYPIPGGTHGTTFQPMIMELIPWFASLDKN</sequence>
<reference evidence="3" key="1">
    <citation type="journal article" date="2019" name="Int. J. Syst. Evol. Microbiol.">
        <title>The Global Catalogue of Microorganisms (GCM) 10K type strain sequencing project: providing services to taxonomists for standard genome sequencing and annotation.</title>
        <authorList>
            <consortium name="The Broad Institute Genomics Platform"/>
            <consortium name="The Broad Institute Genome Sequencing Center for Infectious Disease"/>
            <person name="Wu L."/>
            <person name="Ma J."/>
        </authorList>
    </citation>
    <scope>NUCLEOTIDE SEQUENCE [LARGE SCALE GENOMIC DNA]</scope>
    <source>
        <strain evidence="3">KACC 12602</strain>
    </source>
</reference>
<dbReference type="Pfam" id="PF03583">
    <property type="entry name" value="LIP"/>
    <property type="match status" value="1"/>
</dbReference>
<organism evidence="2 3">
    <name type="scientific">Adhaeribacter terreus</name>
    <dbReference type="NCBI Taxonomy" id="529703"/>
    <lineage>
        <taxon>Bacteria</taxon>
        <taxon>Pseudomonadati</taxon>
        <taxon>Bacteroidota</taxon>
        <taxon>Cytophagia</taxon>
        <taxon>Cytophagales</taxon>
        <taxon>Hymenobacteraceae</taxon>
        <taxon>Adhaeribacter</taxon>
    </lineage>
</organism>
<evidence type="ECO:0000313" key="2">
    <source>
        <dbReference type="EMBL" id="MFC5271884.1"/>
    </source>
</evidence>
<dbReference type="EC" id="3.4.-.-" evidence="2"/>
<feature type="signal peptide" evidence="1">
    <location>
        <begin position="1"/>
        <end position="22"/>
    </location>
</feature>
<protein>
    <submittedName>
        <fullName evidence="2">Alpha/beta hydrolase family protein</fullName>
        <ecNumber evidence="2">3.4.-.-</ecNumber>
    </submittedName>
</protein>
<dbReference type="PANTHER" id="PTHR34853:SF1">
    <property type="entry name" value="LIPASE 5"/>
    <property type="match status" value="1"/>
</dbReference>
<dbReference type="RefSeq" id="WP_378018241.1">
    <property type="nucleotide sequence ID" value="NZ_JBHSKT010000009.1"/>
</dbReference>
<dbReference type="SUPFAM" id="SSF53474">
    <property type="entry name" value="alpha/beta-Hydrolases"/>
    <property type="match status" value="1"/>
</dbReference>